<dbReference type="Proteomes" id="UP000766550">
    <property type="component" value="Unassembled WGS sequence"/>
</dbReference>
<comment type="caution">
    <text evidence="1">The sequence shown here is derived from an EMBL/GenBank/DDBJ whole genome shotgun (WGS) entry which is preliminary data.</text>
</comment>
<evidence type="ECO:0000313" key="2">
    <source>
        <dbReference type="Proteomes" id="UP000766550"/>
    </source>
</evidence>
<dbReference type="AlphaFoldDB" id="A0A8J7Y8R2"/>
<protein>
    <submittedName>
        <fullName evidence="1">Uncharacterized protein</fullName>
    </submittedName>
</protein>
<dbReference type="OrthoDB" id="306033at2157"/>
<accession>A0A8J7Y8R2</accession>
<reference evidence="1 2" key="1">
    <citation type="submission" date="2021-06" db="EMBL/GenBank/DDBJ databases">
        <title>New haloarchaea isolates fom saline soil.</title>
        <authorList>
            <person name="Duran-Viseras A."/>
            <person name="Sanchez-Porro C.S."/>
            <person name="Ventosa A."/>
        </authorList>
    </citation>
    <scope>NUCLEOTIDE SEQUENCE [LARGE SCALE GENOMIC DNA]</scope>
    <source>
        <strain evidence="1 2">JCM 183640</strain>
    </source>
</reference>
<proteinExistence type="predicted"/>
<name>A0A8J7Y8R2_9EURY</name>
<organism evidence="1 2">
    <name type="scientific">Haloarcula limicola</name>
    <dbReference type="NCBI Taxonomy" id="1429915"/>
    <lineage>
        <taxon>Archaea</taxon>
        <taxon>Methanobacteriati</taxon>
        <taxon>Methanobacteriota</taxon>
        <taxon>Stenosarchaea group</taxon>
        <taxon>Halobacteria</taxon>
        <taxon>Halobacteriales</taxon>
        <taxon>Haloarculaceae</taxon>
        <taxon>Haloarcula</taxon>
    </lineage>
</organism>
<evidence type="ECO:0000313" key="1">
    <source>
        <dbReference type="EMBL" id="MBV0926357.1"/>
    </source>
</evidence>
<keyword evidence="2" id="KW-1185">Reference proteome</keyword>
<dbReference type="RefSeq" id="WP_164509663.1">
    <property type="nucleotide sequence ID" value="NZ_JAHQXF010000004.1"/>
</dbReference>
<dbReference type="EMBL" id="JAHQXF010000004">
    <property type="protein sequence ID" value="MBV0926357.1"/>
    <property type="molecule type" value="Genomic_DNA"/>
</dbReference>
<sequence length="55" mass="6405">MSERELTDEIRDETPTEKFYLPAVAFTPTFDCIESFVEEAFDFHGVVLIPESYNK</sequence>
<gene>
    <name evidence="1" type="ORF">KTS45_19295</name>
</gene>